<accession>A0AAP2MQ84</accession>
<organism evidence="1 2">
    <name type="scientific">Burkholderia multivorans</name>
    <dbReference type="NCBI Taxonomy" id="87883"/>
    <lineage>
        <taxon>Bacteria</taxon>
        <taxon>Pseudomonadati</taxon>
        <taxon>Pseudomonadota</taxon>
        <taxon>Betaproteobacteria</taxon>
        <taxon>Burkholderiales</taxon>
        <taxon>Burkholderiaceae</taxon>
        <taxon>Burkholderia</taxon>
        <taxon>Burkholderia cepacia complex</taxon>
    </lineage>
</organism>
<proteinExistence type="predicted"/>
<gene>
    <name evidence="1" type="ORF">KTE52_21755</name>
</gene>
<evidence type="ECO:0000313" key="1">
    <source>
        <dbReference type="EMBL" id="MBU9358966.1"/>
    </source>
</evidence>
<dbReference type="RefSeq" id="WP_217076718.1">
    <property type="nucleotide sequence ID" value="NZ_CAJOSE010000003.1"/>
</dbReference>
<dbReference type="Proteomes" id="UP001196915">
    <property type="component" value="Unassembled WGS sequence"/>
</dbReference>
<sequence length="365" mass="42036">MPHRPNGMKGAAGSELDVYIEIHAWRYGSTMGKNRIRKTAPATPTRTYGKVALSAEETLHRLWQRGLRIDDRPTNLRVLRSIGHFRLLVYMRRFQNPATKQFWPRTRFSDIAELYAFDRRLRSITMDAVERIEVALRAALSNPLAIDYGSHWYIERERFVDLRQYARVLDQIANECETRKAAALAHYYRTYARPDLPPIWLVCERLSLGALSRLFNALSIRDRKTAGRHMWPDIPDTVLTSWLQSLTDLRNACAHHARLWGMKLTVSPPAKPAARNLARYAAEMTRPETFYARATMVKALLDPLGHGDEWRETLRTVLAGCEHVAPSTHLGFTTDWHLTPAWQQALARPDGECNTMHFDIPTKVR</sequence>
<protein>
    <submittedName>
        <fullName evidence="1">Abi family protein</fullName>
    </submittedName>
</protein>
<dbReference type="InterPro" id="IPR011664">
    <property type="entry name" value="Abi_system_AbiD/AbiF-like"/>
</dbReference>
<dbReference type="EMBL" id="JAHPMX010000013">
    <property type="protein sequence ID" value="MBU9358966.1"/>
    <property type="molecule type" value="Genomic_DNA"/>
</dbReference>
<reference evidence="1" key="1">
    <citation type="submission" date="2021-06" db="EMBL/GenBank/DDBJ databases">
        <title>A collection of bacterial strains from the Burkholderia cepacia Research Laboratory and Repository.</title>
        <authorList>
            <person name="Lipuma J."/>
            <person name="Spilker T."/>
        </authorList>
    </citation>
    <scope>NUCLEOTIDE SEQUENCE</scope>
    <source>
        <strain evidence="1">AU37435</strain>
    </source>
</reference>
<dbReference type="AlphaFoldDB" id="A0AAP2MQ84"/>
<comment type="caution">
    <text evidence="1">The sequence shown here is derived from an EMBL/GenBank/DDBJ whole genome shotgun (WGS) entry which is preliminary data.</text>
</comment>
<name>A0AAP2MQ84_9BURK</name>
<evidence type="ECO:0000313" key="2">
    <source>
        <dbReference type="Proteomes" id="UP001196915"/>
    </source>
</evidence>
<dbReference type="Pfam" id="PF07751">
    <property type="entry name" value="Abi_2"/>
    <property type="match status" value="1"/>
</dbReference>